<evidence type="ECO:0000256" key="1">
    <source>
        <dbReference type="SAM" id="Phobius"/>
    </source>
</evidence>
<protein>
    <submittedName>
        <fullName evidence="2">DUF3392 family protein</fullName>
    </submittedName>
</protein>
<dbReference type="Pfam" id="PF11872">
    <property type="entry name" value="DUF3392"/>
    <property type="match status" value="1"/>
</dbReference>
<reference evidence="3" key="1">
    <citation type="journal article" date="2019" name="Int. J. Syst. Evol. Microbiol.">
        <title>The Global Catalogue of Microorganisms (GCM) 10K type strain sequencing project: providing services to taxonomists for standard genome sequencing and annotation.</title>
        <authorList>
            <consortium name="The Broad Institute Genomics Platform"/>
            <consortium name="The Broad Institute Genome Sequencing Center for Infectious Disease"/>
            <person name="Wu L."/>
            <person name="Ma J."/>
        </authorList>
    </citation>
    <scope>NUCLEOTIDE SEQUENCE [LARGE SCALE GENOMIC DNA]</scope>
    <source>
        <strain evidence="3">CGMCC 1.16031</strain>
    </source>
</reference>
<accession>A0ABW1XI83</accession>
<keyword evidence="1" id="KW-1133">Transmembrane helix</keyword>
<gene>
    <name evidence="2" type="ORF">ACFP85_02775</name>
</gene>
<keyword evidence="1" id="KW-0812">Transmembrane</keyword>
<feature type="transmembrane region" description="Helical" evidence="1">
    <location>
        <begin position="20"/>
        <end position="36"/>
    </location>
</feature>
<comment type="caution">
    <text evidence="2">The sequence shown here is derived from an EMBL/GenBank/DDBJ whole genome shotgun (WGS) entry which is preliminary data.</text>
</comment>
<proteinExistence type="predicted"/>
<dbReference type="RefSeq" id="WP_131259177.1">
    <property type="nucleotide sequence ID" value="NZ_JBHSUS010000001.1"/>
</dbReference>
<keyword evidence="3" id="KW-1185">Reference proteome</keyword>
<dbReference type="Proteomes" id="UP001596364">
    <property type="component" value="Unassembled WGS sequence"/>
</dbReference>
<keyword evidence="1" id="KW-0472">Membrane</keyword>
<dbReference type="InterPro" id="IPR021813">
    <property type="entry name" value="DUF3392"/>
</dbReference>
<name>A0ABW1XI83_9ALTE</name>
<dbReference type="EMBL" id="JBHSUS010000001">
    <property type="protein sequence ID" value="MFC6439077.1"/>
    <property type="molecule type" value="Genomic_DNA"/>
</dbReference>
<evidence type="ECO:0000313" key="3">
    <source>
        <dbReference type="Proteomes" id="UP001596364"/>
    </source>
</evidence>
<sequence length="107" mass="12343">MLDLLGQLTQFLSAYFKDMSLMLTATILVVYGDLINSHVKRAISPYHFIVRCIVFVLLCAFGYGAMTLYAAPFVLYVIKYLPWHYQGLGFLLSFVLIGFLAERRRYM</sequence>
<feature type="transmembrane region" description="Helical" evidence="1">
    <location>
        <begin position="48"/>
        <end position="71"/>
    </location>
</feature>
<organism evidence="2 3">
    <name type="scientific">Pseudobowmanella zhangzhouensis</name>
    <dbReference type="NCBI Taxonomy" id="1537679"/>
    <lineage>
        <taxon>Bacteria</taxon>
        <taxon>Pseudomonadati</taxon>
        <taxon>Pseudomonadota</taxon>
        <taxon>Gammaproteobacteria</taxon>
        <taxon>Alteromonadales</taxon>
        <taxon>Alteromonadaceae</taxon>
    </lineage>
</organism>
<feature type="transmembrane region" description="Helical" evidence="1">
    <location>
        <begin position="83"/>
        <end position="101"/>
    </location>
</feature>
<evidence type="ECO:0000313" key="2">
    <source>
        <dbReference type="EMBL" id="MFC6439077.1"/>
    </source>
</evidence>